<sequence length="420" mass="49951">MQLYIENTIVLTVSYCFYGTFSWYVFMSIKSDFGSEKEIQYFKAQIVSYLIYLAATWLWTLNELKVINIDAPMLLTLAVVCHISVSCTMYLWIKYYVYHLQIDFIEKRWFRRLFSIPIYFAVILIVSAYKYDFVFHVIQKGKRAEIIYDKYYYLLYVFFGMYFVFVVIETIITATKLKERDRRQEIILFIGYMFILTPIVVFSHFLRVLTVTTVSHLAAIFFTYISIQETRVRMDGLTRLNNRRVAEEYLHKTISELVEGKEEVAVFMIDVNRFKLVNDRYGHLEGDRALVIVGNVIKKVASSNNCFVGRYGGDEFIMIFHNRLPRLNNISKRRNTNQRSIAIEEYFENNIYNTLCKRLNKELEEECKNLNLEYELSLSVGYSVCKNSKDDPKVIIKFADEHLYQEKESYHKKNDMYKES</sequence>
<feature type="transmembrane region" description="Helical" evidence="2">
    <location>
        <begin position="71"/>
        <end position="93"/>
    </location>
</feature>
<evidence type="ECO:0000256" key="2">
    <source>
        <dbReference type="SAM" id="Phobius"/>
    </source>
</evidence>
<proteinExistence type="predicted"/>
<dbReference type="InterPro" id="IPR000160">
    <property type="entry name" value="GGDEF_dom"/>
</dbReference>
<feature type="domain" description="GGDEF" evidence="3">
    <location>
        <begin position="262"/>
        <end position="420"/>
    </location>
</feature>
<dbReference type="GO" id="GO:0052621">
    <property type="term" value="F:diguanylate cyclase activity"/>
    <property type="evidence" value="ECO:0007669"/>
    <property type="project" value="TreeGrafter"/>
</dbReference>
<keyword evidence="2" id="KW-1133">Transmembrane helix</keyword>
<dbReference type="InterPro" id="IPR029787">
    <property type="entry name" value="Nucleotide_cyclase"/>
</dbReference>
<feature type="transmembrane region" description="Helical" evidence="2">
    <location>
        <begin position="41"/>
        <end position="59"/>
    </location>
</feature>
<dbReference type="Proteomes" id="UP000182471">
    <property type="component" value="Unassembled WGS sequence"/>
</dbReference>
<feature type="transmembrane region" description="Helical" evidence="2">
    <location>
        <begin position="186"/>
        <end position="202"/>
    </location>
</feature>
<dbReference type="Pfam" id="PF00990">
    <property type="entry name" value="GGDEF"/>
    <property type="match status" value="1"/>
</dbReference>
<evidence type="ECO:0000256" key="1">
    <source>
        <dbReference type="SAM" id="Coils"/>
    </source>
</evidence>
<dbReference type="NCBIfam" id="TIGR00254">
    <property type="entry name" value="GGDEF"/>
    <property type="match status" value="1"/>
</dbReference>
<dbReference type="CDD" id="cd01949">
    <property type="entry name" value="GGDEF"/>
    <property type="match status" value="1"/>
</dbReference>
<protein>
    <submittedName>
        <fullName evidence="4">Diguanylate cyclase (GGDEF) domain-containing protein</fullName>
    </submittedName>
</protein>
<dbReference type="InterPro" id="IPR050469">
    <property type="entry name" value="Diguanylate_Cyclase"/>
</dbReference>
<reference evidence="5" key="1">
    <citation type="submission" date="2016-10" db="EMBL/GenBank/DDBJ databases">
        <authorList>
            <person name="Varghese N."/>
            <person name="Submissions S."/>
        </authorList>
    </citation>
    <scope>NUCLEOTIDE SEQUENCE [LARGE SCALE GENOMIC DNA]</scope>
    <source>
        <strain evidence="5">S1b</strain>
    </source>
</reference>
<dbReference type="Gene3D" id="3.30.70.270">
    <property type="match status" value="1"/>
</dbReference>
<feature type="transmembrane region" description="Helical" evidence="2">
    <location>
        <begin position="208"/>
        <end position="227"/>
    </location>
</feature>
<feature type="coiled-coil region" evidence="1">
    <location>
        <begin position="353"/>
        <end position="380"/>
    </location>
</feature>
<feature type="transmembrane region" description="Helical" evidence="2">
    <location>
        <begin position="113"/>
        <end position="131"/>
    </location>
</feature>
<dbReference type="GO" id="GO:1902201">
    <property type="term" value="P:negative regulation of bacterial-type flagellum-dependent cell motility"/>
    <property type="evidence" value="ECO:0007669"/>
    <property type="project" value="TreeGrafter"/>
</dbReference>
<keyword evidence="1" id="KW-0175">Coiled coil</keyword>
<dbReference type="PANTHER" id="PTHR45138">
    <property type="entry name" value="REGULATORY COMPONENTS OF SENSORY TRANSDUCTION SYSTEM"/>
    <property type="match status" value="1"/>
</dbReference>
<dbReference type="GO" id="GO:0043709">
    <property type="term" value="P:cell adhesion involved in single-species biofilm formation"/>
    <property type="evidence" value="ECO:0007669"/>
    <property type="project" value="TreeGrafter"/>
</dbReference>
<keyword evidence="5" id="KW-1185">Reference proteome</keyword>
<accession>A0A1H9UG97</accession>
<dbReference type="AlphaFoldDB" id="A0A1H9UG97"/>
<dbReference type="RefSeq" id="WP_074730913.1">
    <property type="nucleotide sequence ID" value="NZ_FOGW01000029.1"/>
</dbReference>
<evidence type="ECO:0000313" key="5">
    <source>
        <dbReference type="Proteomes" id="UP000182471"/>
    </source>
</evidence>
<dbReference type="SUPFAM" id="SSF55073">
    <property type="entry name" value="Nucleotide cyclase"/>
    <property type="match status" value="1"/>
</dbReference>
<gene>
    <name evidence="4" type="ORF">SAMN02910429_02090</name>
</gene>
<organism evidence="4 5">
    <name type="scientific">Lachnobacterium bovis</name>
    <dbReference type="NCBI Taxonomy" id="140626"/>
    <lineage>
        <taxon>Bacteria</taxon>
        <taxon>Bacillati</taxon>
        <taxon>Bacillota</taxon>
        <taxon>Clostridia</taxon>
        <taxon>Lachnospirales</taxon>
        <taxon>Lachnospiraceae</taxon>
        <taxon>Lachnobacterium</taxon>
    </lineage>
</organism>
<dbReference type="EMBL" id="FOGW01000029">
    <property type="protein sequence ID" value="SES08466.1"/>
    <property type="molecule type" value="Genomic_DNA"/>
</dbReference>
<feature type="transmembrane region" description="Helical" evidence="2">
    <location>
        <begin position="12"/>
        <end position="29"/>
    </location>
</feature>
<dbReference type="GO" id="GO:0005886">
    <property type="term" value="C:plasma membrane"/>
    <property type="evidence" value="ECO:0007669"/>
    <property type="project" value="TreeGrafter"/>
</dbReference>
<evidence type="ECO:0000259" key="3">
    <source>
        <dbReference type="PROSITE" id="PS50887"/>
    </source>
</evidence>
<feature type="transmembrane region" description="Helical" evidence="2">
    <location>
        <begin position="151"/>
        <end position="174"/>
    </location>
</feature>
<dbReference type="PROSITE" id="PS50887">
    <property type="entry name" value="GGDEF"/>
    <property type="match status" value="1"/>
</dbReference>
<evidence type="ECO:0000313" key="4">
    <source>
        <dbReference type="EMBL" id="SES08466.1"/>
    </source>
</evidence>
<keyword evidence="2" id="KW-0812">Transmembrane</keyword>
<keyword evidence="2" id="KW-0472">Membrane</keyword>
<dbReference type="InterPro" id="IPR043128">
    <property type="entry name" value="Rev_trsase/Diguanyl_cyclase"/>
</dbReference>
<dbReference type="PANTHER" id="PTHR45138:SF9">
    <property type="entry name" value="DIGUANYLATE CYCLASE DGCM-RELATED"/>
    <property type="match status" value="1"/>
</dbReference>
<dbReference type="SMART" id="SM00267">
    <property type="entry name" value="GGDEF"/>
    <property type="match status" value="1"/>
</dbReference>
<name>A0A1H9UG97_9FIRM</name>